<keyword evidence="4" id="KW-0800">Toxin</keyword>
<keyword evidence="3" id="KW-0964">Secreted</keyword>
<dbReference type="InterPro" id="IPR018511">
    <property type="entry name" value="Hemolysin-typ_Ca-bd_CS"/>
</dbReference>
<keyword evidence="5" id="KW-0677">Repeat</keyword>
<evidence type="ECO:0000256" key="5">
    <source>
        <dbReference type="ARBA" id="ARBA00022737"/>
    </source>
</evidence>
<evidence type="ECO:0000256" key="1">
    <source>
        <dbReference type="ARBA" id="ARBA00004370"/>
    </source>
</evidence>
<dbReference type="InterPro" id="IPR001343">
    <property type="entry name" value="Hemolysn_Ca-bd"/>
</dbReference>
<evidence type="ECO:0000256" key="7">
    <source>
        <dbReference type="ARBA" id="ARBA00023136"/>
    </source>
</evidence>
<keyword evidence="9" id="KW-1185">Reference proteome</keyword>
<keyword evidence="6" id="KW-0843">Virulence</keyword>
<evidence type="ECO:0000256" key="4">
    <source>
        <dbReference type="ARBA" id="ARBA00022656"/>
    </source>
</evidence>
<dbReference type="RefSeq" id="WP_322468148.1">
    <property type="nucleotide sequence ID" value="NZ_JAXOJX010000084.1"/>
</dbReference>
<comment type="subcellular location">
    <subcellularLocation>
        <location evidence="1">Membrane</location>
    </subcellularLocation>
    <subcellularLocation>
        <location evidence="2">Secreted</location>
    </subcellularLocation>
</comment>
<dbReference type="SUPFAM" id="SSF51120">
    <property type="entry name" value="beta-Roll"/>
    <property type="match status" value="1"/>
</dbReference>
<dbReference type="PROSITE" id="PS00330">
    <property type="entry name" value="HEMOLYSIN_CALCIUM"/>
    <property type="match status" value="2"/>
</dbReference>
<dbReference type="PRINTS" id="PR00313">
    <property type="entry name" value="CABNDNGRPT"/>
</dbReference>
<dbReference type="Gene3D" id="2.150.10.10">
    <property type="entry name" value="Serralysin-like metalloprotease, C-terminal"/>
    <property type="match status" value="1"/>
</dbReference>
<organism evidence="8 9">
    <name type="scientific">Azohydromonas lata</name>
    <dbReference type="NCBI Taxonomy" id="45677"/>
    <lineage>
        <taxon>Bacteria</taxon>
        <taxon>Pseudomonadati</taxon>
        <taxon>Pseudomonadota</taxon>
        <taxon>Betaproteobacteria</taxon>
        <taxon>Burkholderiales</taxon>
        <taxon>Sphaerotilaceae</taxon>
        <taxon>Azohydromonas</taxon>
    </lineage>
</organism>
<dbReference type="InterPro" id="IPR003995">
    <property type="entry name" value="RTX_toxin_determinant-A"/>
</dbReference>
<dbReference type="InterPro" id="IPR011049">
    <property type="entry name" value="Serralysin-like_metalloprot_C"/>
</dbReference>
<evidence type="ECO:0000256" key="3">
    <source>
        <dbReference type="ARBA" id="ARBA00022525"/>
    </source>
</evidence>
<dbReference type="InterPro" id="IPR050557">
    <property type="entry name" value="RTX_toxin/Mannuronan_C5-epim"/>
</dbReference>
<dbReference type="PRINTS" id="PR01488">
    <property type="entry name" value="RTXTOXINA"/>
</dbReference>
<reference evidence="8 9" key="1">
    <citation type="submission" date="2023-11" db="EMBL/GenBank/DDBJ databases">
        <title>Draft genome of Azohydromonas lata strain H1 (DSM1123), a polyhydroxyalkanoate producer.</title>
        <authorList>
            <person name="Traversa D."/>
            <person name="D'Addabbo P."/>
            <person name="Pazzani C."/>
            <person name="Manzari C."/>
            <person name="Chiara M."/>
            <person name="Scrascia M."/>
        </authorList>
    </citation>
    <scope>NUCLEOTIDE SEQUENCE [LARGE SCALE GENOMIC DNA]</scope>
    <source>
        <strain evidence="8 9">H1</strain>
    </source>
</reference>
<dbReference type="PANTHER" id="PTHR38340:SF1">
    <property type="entry name" value="S-LAYER PROTEIN"/>
    <property type="match status" value="1"/>
</dbReference>
<gene>
    <name evidence="8" type="ORF">SM757_30010</name>
</gene>
<dbReference type="Pfam" id="PF00353">
    <property type="entry name" value="HemolysinCabind"/>
    <property type="match status" value="2"/>
</dbReference>
<dbReference type="Gene3D" id="2.60.40.2700">
    <property type="match status" value="11"/>
</dbReference>
<sequence>MSNTTPSFIAQGSLPSSMAGVPTYTEGSQPICLAPSAAVFDAELAALDGGAGNYAGAVLTLSRVGGASAEDRFSGLGGLSLAGGVATVGGVAVGTVGNAAGMLSISFNGQATQARVNEVLRGIGYANSSDVPPVSVALQWSFNDGSGEANAAVSGSTTVALRNVDDPITGNVTLTGEARVGSTLSVSSTVADVEGMLNPTFTWYSGSAVIRAGGEAYHGSTYTLQTSDIGQRISVLLTYWDVYGNYRGVGSAYTTEIPTNTENAPATGTVTITGTPAQGQTLSVSYELADPDGVGAARLEWLRDGQIIPEPNGGTTFTLTQADVGKAISVRVIFNDLHGIVERVVSNSTAPVANVNDAPTGGVQVFGQAVQGQTLTAQHNIVDPDGAPAAFLYQWLRDGTAIAGASRSTYKLAEADVGHAVNVRVSYTDRLGTAESVASAATVAVANLSDAALAPTITGMARQGEVLKAAAPVDSDGVNALAYQWLRDGQAVDGATGASYTLKQADVGHVLTLRASYTDNYGGHETLTSAATASVANVNDVPWGGITLSVDSFIQGHTVTATHDLHDDDGMGPVSWQWMRGSLPIAGATGQRYTLTQDDVGKSVAARATWVDGGGKTETFTDQLSPAVQNVNDAPTGGVTVSGSATQGQTLTAANTLADADGLGAIKYQWLRDGVDIAGAAAGTYKLAQADVGHAISVRAAYLDKFGTAEAVASAATAAVANANDAPAGGVTVGGLAKQGSVLSAVTAKLADADGLGAFSYQWLRGGVAVDGATAATYATSQADVGQAVSVRVSYTDGYGALESVTSTASAAVANANDAPTGGVTVSGTAAQGQVLTAGHTLADLDGLGVVSYQWLRAGVAIAQATGAGYTLTQADVGKAISVKASYVDGFNTAESRTSAATAAVANVNDAPTGGVTVGGEATQGQTLTAAHTLADADGLGTVKYQWLRDGAAIAGATAATYVLKEADVGHAIAARAAYVDKLGTAEAVTSDATAAVANVNDAPTGGVTLTGLARQGGVLSAVTAKLVDADGLGALSWQWLRGGVAVDGATAATYALGQADVGQAVSVRVAYTDGHGTVESVTSTASAAVANVNDVATGSVTVSGTAEVGRTLSASFELQDLDGMGPVALQWLRGGTAIAGATGASYVLTAADVDKAISVKASFVDLLGGKEAVASAATAAVNYPADNVAGTAGADALHGGLGASLMDGGAGNDSLWGEAGNDTLRGGEGNDTLYGGAGNDVLQGDAGDDRLLGGAGADTLAGGDGRDTFAFPGLADVGTTAATADVITDFVRGQDKLDLVGLDANTATAAREAFTALIDASAAFTAAGQLKFADGVLYANTDADADAEFAIRLLGVSALDLTDFVLR</sequence>
<evidence type="ECO:0000313" key="9">
    <source>
        <dbReference type="Proteomes" id="UP001293718"/>
    </source>
</evidence>
<proteinExistence type="predicted"/>
<dbReference type="PANTHER" id="PTHR38340">
    <property type="entry name" value="S-LAYER PROTEIN"/>
    <property type="match status" value="1"/>
</dbReference>
<protein>
    <submittedName>
        <fullName evidence="8">M10 family metallopeptidase C-terminal domain-containing protein</fullName>
    </submittedName>
</protein>
<accession>A0ABU5IPK0</accession>
<evidence type="ECO:0000256" key="2">
    <source>
        <dbReference type="ARBA" id="ARBA00004613"/>
    </source>
</evidence>
<evidence type="ECO:0000256" key="6">
    <source>
        <dbReference type="ARBA" id="ARBA00023026"/>
    </source>
</evidence>
<dbReference type="Proteomes" id="UP001293718">
    <property type="component" value="Unassembled WGS sequence"/>
</dbReference>
<evidence type="ECO:0000313" key="8">
    <source>
        <dbReference type="EMBL" id="MDZ5460819.1"/>
    </source>
</evidence>
<keyword evidence="7" id="KW-0472">Membrane</keyword>
<name>A0ABU5IPK0_9BURK</name>
<dbReference type="EMBL" id="JAXOJX010000084">
    <property type="protein sequence ID" value="MDZ5460819.1"/>
    <property type="molecule type" value="Genomic_DNA"/>
</dbReference>
<comment type="caution">
    <text evidence="8">The sequence shown here is derived from an EMBL/GenBank/DDBJ whole genome shotgun (WGS) entry which is preliminary data.</text>
</comment>